<accession>A0ABW1QC66</accession>
<name>A0ABW1QC66_9CORY</name>
<reference evidence="2" key="1">
    <citation type="journal article" date="2019" name="Int. J. Syst. Evol. Microbiol.">
        <title>The Global Catalogue of Microorganisms (GCM) 10K type strain sequencing project: providing services to taxonomists for standard genome sequencing and annotation.</title>
        <authorList>
            <consortium name="The Broad Institute Genomics Platform"/>
            <consortium name="The Broad Institute Genome Sequencing Center for Infectious Disease"/>
            <person name="Wu L."/>
            <person name="Ma J."/>
        </authorList>
    </citation>
    <scope>NUCLEOTIDE SEQUENCE [LARGE SCALE GENOMIC DNA]</scope>
    <source>
        <strain evidence="2">CCUG 51943</strain>
    </source>
</reference>
<comment type="caution">
    <text evidence="1">The sequence shown here is derived from an EMBL/GenBank/DDBJ whole genome shotgun (WGS) entry which is preliminary data.</text>
</comment>
<gene>
    <name evidence="1" type="ORF">ACFPUZ_06215</name>
</gene>
<dbReference type="InterPro" id="IPR036249">
    <property type="entry name" value="Thioredoxin-like_sf"/>
</dbReference>
<protein>
    <submittedName>
        <fullName evidence="1">Uncharacterized protein</fullName>
    </submittedName>
</protein>
<evidence type="ECO:0000313" key="2">
    <source>
        <dbReference type="Proteomes" id="UP001596244"/>
    </source>
</evidence>
<evidence type="ECO:0000313" key="1">
    <source>
        <dbReference type="EMBL" id="MFC6146399.1"/>
    </source>
</evidence>
<dbReference type="EMBL" id="JBHSQE010000003">
    <property type="protein sequence ID" value="MFC6146399.1"/>
    <property type="molecule type" value="Genomic_DNA"/>
</dbReference>
<keyword evidence="2" id="KW-1185">Reference proteome</keyword>
<proteinExistence type="predicted"/>
<sequence>MMNHMHDGCAPDRHRDAILAGETGITTPVPNLRVEGAPRPVVTVTGFTLVPEVIERSHQVPVIVLVGAPLQSGVADLRSRLTALAESAGLRWILGILDPDKDPHAAMQFRPRQLPSVFAVAAGTTVAVFEPGLARRDLGDWVEEVLRSTSGRLRGLSPTTPEPPSPPR</sequence>
<dbReference type="SUPFAM" id="SSF52833">
    <property type="entry name" value="Thioredoxin-like"/>
    <property type="match status" value="1"/>
</dbReference>
<organism evidence="1 2">
    <name type="scientific">Corynebacterium nasicanis</name>
    <dbReference type="NCBI Taxonomy" id="1448267"/>
    <lineage>
        <taxon>Bacteria</taxon>
        <taxon>Bacillati</taxon>
        <taxon>Actinomycetota</taxon>
        <taxon>Actinomycetes</taxon>
        <taxon>Mycobacteriales</taxon>
        <taxon>Corynebacteriaceae</taxon>
        <taxon>Corynebacterium</taxon>
    </lineage>
</organism>
<dbReference type="Proteomes" id="UP001596244">
    <property type="component" value="Unassembled WGS sequence"/>
</dbReference>
<dbReference type="RefSeq" id="WP_377000905.1">
    <property type="nucleotide sequence ID" value="NZ_JBHSQE010000003.1"/>
</dbReference>